<reference evidence="1 2" key="1">
    <citation type="journal article" date="2016" name="Nat. Commun.">
        <title>Thousands of microbial genomes shed light on interconnected biogeochemical processes in an aquifer system.</title>
        <authorList>
            <person name="Anantharaman K."/>
            <person name="Brown C.T."/>
            <person name="Hug L.A."/>
            <person name="Sharon I."/>
            <person name="Castelle C.J."/>
            <person name="Probst A.J."/>
            <person name="Thomas B.C."/>
            <person name="Singh A."/>
            <person name="Wilkins M.J."/>
            <person name="Karaoz U."/>
            <person name="Brodie E.L."/>
            <person name="Williams K.H."/>
            <person name="Hubbard S.S."/>
            <person name="Banfield J.F."/>
        </authorList>
    </citation>
    <scope>NUCLEOTIDE SEQUENCE [LARGE SCALE GENOMIC DNA]</scope>
</reference>
<comment type="caution">
    <text evidence="1">The sequence shown here is derived from an EMBL/GenBank/DDBJ whole genome shotgun (WGS) entry which is preliminary data.</text>
</comment>
<sequence>MSQDFYNDTEYKERQSVIMKENWRKGLFDSIRKREKRTCKGCGKIFEVIPSDPKIYCGHKCSAIVANFGRIQSADTKLKIGKALLGTKSLYKGIVKTPRVEVVCGNPKCKRVFIAEKFRNRKYCSNQCTMAVVGGNPTSPKASRGKAGIRKDISDKIYFYSRWEANYARLQNYLGIKWEYELKTFDLGSQNYTPDFYLPRTNTYIEVKNFLWKYSKIRDQKFRKLYPNIKLHLLLKDDYLKLENKYSKLIPNWEFKNSPFNVN</sequence>
<dbReference type="Gene3D" id="3.40.91.30">
    <property type="match status" value="1"/>
</dbReference>
<dbReference type="AlphaFoldDB" id="A0A1F5B5B7"/>
<protein>
    <recommendedName>
        <fullName evidence="3">Nuclease associated modular domain-containing protein</fullName>
    </recommendedName>
</protein>
<proteinExistence type="predicted"/>
<gene>
    <name evidence="1" type="ORF">A2819_02140</name>
</gene>
<dbReference type="Proteomes" id="UP000176431">
    <property type="component" value="Unassembled WGS sequence"/>
</dbReference>
<evidence type="ECO:0000313" key="1">
    <source>
        <dbReference type="EMBL" id="OGD25818.1"/>
    </source>
</evidence>
<accession>A0A1F5B5B7</accession>
<dbReference type="SUPFAM" id="SSF52980">
    <property type="entry name" value="Restriction endonuclease-like"/>
    <property type="match status" value="1"/>
</dbReference>
<organism evidence="1 2">
    <name type="scientific">Candidatus Azambacteria bacterium RIFCSPHIGHO2_01_FULL_40_24</name>
    <dbReference type="NCBI Taxonomy" id="1797301"/>
    <lineage>
        <taxon>Bacteria</taxon>
        <taxon>Candidatus Azamiibacteriota</taxon>
    </lineage>
</organism>
<dbReference type="EMBL" id="MEYK01000001">
    <property type="protein sequence ID" value="OGD25818.1"/>
    <property type="molecule type" value="Genomic_DNA"/>
</dbReference>
<evidence type="ECO:0008006" key="3">
    <source>
        <dbReference type="Google" id="ProtNLM"/>
    </source>
</evidence>
<name>A0A1F5B5B7_9BACT</name>
<dbReference type="InterPro" id="IPR011335">
    <property type="entry name" value="Restrct_endonuc-II-like"/>
</dbReference>
<evidence type="ECO:0000313" key="2">
    <source>
        <dbReference type="Proteomes" id="UP000176431"/>
    </source>
</evidence>